<comment type="caution">
    <text evidence="1">The sequence shown here is derived from an EMBL/GenBank/DDBJ whole genome shotgun (WGS) entry which is preliminary data.</text>
</comment>
<proteinExistence type="predicted"/>
<dbReference type="AlphaFoldDB" id="A0AAE1JH89"/>
<sequence length="46" mass="5496">MTCVNQETGVFELHLFTMLANWQRKHTMEDILIKLKKEMCLLKIES</sequence>
<name>A0AAE1JH89_9FABA</name>
<accession>A0AAE1JH89</accession>
<protein>
    <submittedName>
        <fullName evidence="1">Uncharacterized protein</fullName>
    </submittedName>
</protein>
<dbReference type="EMBL" id="JAWXYG010000006">
    <property type="protein sequence ID" value="KAK4270390.1"/>
    <property type="molecule type" value="Genomic_DNA"/>
</dbReference>
<evidence type="ECO:0000313" key="1">
    <source>
        <dbReference type="EMBL" id="KAK4270390.1"/>
    </source>
</evidence>
<reference evidence="1" key="1">
    <citation type="submission" date="2023-10" db="EMBL/GenBank/DDBJ databases">
        <title>Chromosome-level genome of the transformable northern wattle, Acacia crassicarpa.</title>
        <authorList>
            <person name="Massaro I."/>
            <person name="Sinha N.R."/>
            <person name="Poethig S."/>
            <person name="Leichty A.R."/>
        </authorList>
    </citation>
    <scope>NUCLEOTIDE SEQUENCE</scope>
    <source>
        <strain evidence="1">Acra3RX</strain>
        <tissue evidence="1">Leaf</tissue>
    </source>
</reference>
<keyword evidence="2" id="KW-1185">Reference proteome</keyword>
<gene>
    <name evidence="1" type="ORF">QN277_023428</name>
</gene>
<evidence type="ECO:0000313" key="2">
    <source>
        <dbReference type="Proteomes" id="UP001293593"/>
    </source>
</evidence>
<organism evidence="1 2">
    <name type="scientific">Acacia crassicarpa</name>
    <name type="common">northern wattle</name>
    <dbReference type="NCBI Taxonomy" id="499986"/>
    <lineage>
        <taxon>Eukaryota</taxon>
        <taxon>Viridiplantae</taxon>
        <taxon>Streptophyta</taxon>
        <taxon>Embryophyta</taxon>
        <taxon>Tracheophyta</taxon>
        <taxon>Spermatophyta</taxon>
        <taxon>Magnoliopsida</taxon>
        <taxon>eudicotyledons</taxon>
        <taxon>Gunneridae</taxon>
        <taxon>Pentapetalae</taxon>
        <taxon>rosids</taxon>
        <taxon>fabids</taxon>
        <taxon>Fabales</taxon>
        <taxon>Fabaceae</taxon>
        <taxon>Caesalpinioideae</taxon>
        <taxon>mimosoid clade</taxon>
        <taxon>Acacieae</taxon>
        <taxon>Acacia</taxon>
    </lineage>
</organism>
<dbReference type="Proteomes" id="UP001293593">
    <property type="component" value="Unassembled WGS sequence"/>
</dbReference>